<feature type="compositionally biased region" description="Polar residues" evidence="11">
    <location>
        <begin position="104"/>
        <end position="130"/>
    </location>
</feature>
<reference evidence="12" key="1">
    <citation type="submission" date="2022-11" db="EMBL/GenBank/DDBJ databases">
        <authorList>
            <person name="Morgan W.R."/>
            <person name="Tartar A."/>
        </authorList>
    </citation>
    <scope>NUCLEOTIDE SEQUENCE</scope>
    <source>
        <strain evidence="12">ARSEF 373</strain>
    </source>
</reference>
<keyword evidence="7" id="KW-1133">Transmembrane helix</keyword>
<dbReference type="GO" id="GO:0000139">
    <property type="term" value="C:Golgi membrane"/>
    <property type="evidence" value="ECO:0007669"/>
    <property type="project" value="UniProtKB-SubCell"/>
</dbReference>
<accession>A0AAV2ZD06</accession>
<evidence type="ECO:0000256" key="2">
    <source>
        <dbReference type="ARBA" id="ARBA00004606"/>
    </source>
</evidence>
<evidence type="ECO:0000256" key="1">
    <source>
        <dbReference type="ARBA" id="ARBA00004394"/>
    </source>
</evidence>
<evidence type="ECO:0000313" key="13">
    <source>
        <dbReference type="Proteomes" id="UP001146120"/>
    </source>
</evidence>
<feature type="region of interest" description="Disordered" evidence="11">
    <location>
        <begin position="652"/>
        <end position="684"/>
    </location>
</feature>
<dbReference type="Proteomes" id="UP001146120">
    <property type="component" value="Unassembled WGS sequence"/>
</dbReference>
<evidence type="ECO:0000313" key="12">
    <source>
        <dbReference type="EMBL" id="DBA05381.1"/>
    </source>
</evidence>
<dbReference type="PANTHER" id="PTHR31646:SF1">
    <property type="entry name" value="ALPHA-1,2-MANNOSYLTRANSFERASE MNN2"/>
    <property type="match status" value="1"/>
</dbReference>
<dbReference type="AlphaFoldDB" id="A0AAV2ZD06"/>
<dbReference type="PANTHER" id="PTHR31646">
    <property type="entry name" value="ALPHA-1,2-MANNOSYLTRANSFERASE MNN2"/>
    <property type="match status" value="1"/>
</dbReference>
<keyword evidence="4" id="KW-0808">Transferase</keyword>
<evidence type="ECO:0000256" key="9">
    <source>
        <dbReference type="ARBA" id="ARBA00023136"/>
    </source>
</evidence>
<dbReference type="Pfam" id="PF11051">
    <property type="entry name" value="Mannosyl_trans3"/>
    <property type="match status" value="1"/>
</dbReference>
<evidence type="ECO:0000256" key="7">
    <source>
        <dbReference type="ARBA" id="ARBA00022989"/>
    </source>
</evidence>
<gene>
    <name evidence="12" type="ORF">N0F65_007543</name>
</gene>
<comment type="subcellular location">
    <subcellularLocation>
        <location evidence="10">Endomembrane system</location>
        <topology evidence="10">Single-pass membrane protein</topology>
    </subcellularLocation>
    <subcellularLocation>
        <location evidence="1">Golgi apparatus membrane</location>
    </subcellularLocation>
    <subcellularLocation>
        <location evidence="2">Membrane</location>
        <topology evidence="2">Single-pass type II membrane protein</topology>
    </subcellularLocation>
</comment>
<dbReference type="EMBL" id="DAKRPA010000001">
    <property type="protein sequence ID" value="DBA05381.1"/>
    <property type="molecule type" value="Genomic_DNA"/>
</dbReference>
<name>A0AAV2ZD06_9STRA</name>
<evidence type="ECO:0000256" key="5">
    <source>
        <dbReference type="ARBA" id="ARBA00022692"/>
    </source>
</evidence>
<evidence type="ECO:0000256" key="3">
    <source>
        <dbReference type="ARBA" id="ARBA00009105"/>
    </source>
</evidence>
<evidence type="ECO:0000256" key="8">
    <source>
        <dbReference type="ARBA" id="ARBA00023034"/>
    </source>
</evidence>
<dbReference type="GO" id="GO:0046354">
    <property type="term" value="P:mannan biosynthetic process"/>
    <property type="evidence" value="ECO:0007669"/>
    <property type="project" value="TreeGrafter"/>
</dbReference>
<keyword evidence="13" id="KW-1185">Reference proteome</keyword>
<dbReference type="GO" id="GO:0000026">
    <property type="term" value="F:alpha-1,2-mannosyltransferase activity"/>
    <property type="evidence" value="ECO:0007669"/>
    <property type="project" value="TreeGrafter"/>
</dbReference>
<evidence type="ECO:0000256" key="4">
    <source>
        <dbReference type="ARBA" id="ARBA00022679"/>
    </source>
</evidence>
<sequence>MSKRIVALAVSQPLGGADDDKKVISRISNTYHNTNKLLPSLFPALVAKLNRNKKEILFGAILVLCLRFLGCLHDLVDATTTTVTPAPSNALRLQRLSLRVNIPAESSSMRTSSDAFTGNSSTIQPPTTAPDNPDSIVPNPSPTASAGEDSAKISTIGSFAERSGVWVKIKTISELRNYECVGWRRTGQCSPDGPPIPRISRSCSRKIRHTASGYCEIKHKTTGEIRHVLPMHCYSRRAQPSFSCDQFVKLIEYNLMALEYKPKVPLSFDRCQQELLEENGLPVHDAIEGAQMDDQDNTETNTETEAPGQVDFTRGIAIVVYDELLLSAYASIRWLREDLRSNLPVEMWYVNKETNASNPVLTELTAHYGVFLRSVKDPRATKFYTKIYAVFYSAFDHVLLLDADNFAVRDPTYLFSTSQYIETGAVFWPDFWRPNRTIFGMTSRSFVWEFFGIPFVDMFEQESGQVLINRRRHVRALHALLHYGLTEPHTPQVMSLTWGDKDLFRFAWMRTNSAFHMIERPAGSAGVMAFSSPRVHEPDLFCGQTMVQHDPNGSIIFLHRNIQKLTATNHTKTWTHVQQYKTGHHLGRYDVVGVVDKDRFPLVRKCYGKYANFTAGYAITPITDFAFGHIEDQLLTYVSVAAAIGHAAATAQSSPTTASPMAPPAIEPLGTEPELHADGETEVL</sequence>
<comment type="similarity">
    <text evidence="3">Belongs to the MNN1/MNT family.</text>
</comment>
<reference evidence="12" key="2">
    <citation type="journal article" date="2023" name="Microbiol Resour">
        <title>Decontamination and Annotation of the Draft Genome Sequence of the Oomycete Lagenidium giganteum ARSEF 373.</title>
        <authorList>
            <person name="Morgan W.R."/>
            <person name="Tartar A."/>
        </authorList>
    </citation>
    <scope>NUCLEOTIDE SEQUENCE</scope>
    <source>
        <strain evidence="12">ARSEF 373</strain>
    </source>
</reference>
<dbReference type="InterPro" id="IPR022751">
    <property type="entry name" value="Alpha_mannosyltransferase"/>
</dbReference>
<evidence type="ECO:0000256" key="6">
    <source>
        <dbReference type="ARBA" id="ARBA00022968"/>
    </source>
</evidence>
<feature type="region of interest" description="Disordered" evidence="11">
    <location>
        <begin position="104"/>
        <end position="150"/>
    </location>
</feature>
<organism evidence="12 13">
    <name type="scientific">Lagenidium giganteum</name>
    <dbReference type="NCBI Taxonomy" id="4803"/>
    <lineage>
        <taxon>Eukaryota</taxon>
        <taxon>Sar</taxon>
        <taxon>Stramenopiles</taxon>
        <taxon>Oomycota</taxon>
        <taxon>Peronosporomycetes</taxon>
        <taxon>Pythiales</taxon>
        <taxon>Pythiaceae</taxon>
    </lineage>
</organism>
<dbReference type="SUPFAM" id="SSF53448">
    <property type="entry name" value="Nucleotide-diphospho-sugar transferases"/>
    <property type="match status" value="1"/>
</dbReference>
<keyword evidence="6" id="KW-0735">Signal-anchor</keyword>
<keyword evidence="9" id="KW-0472">Membrane</keyword>
<keyword evidence="8" id="KW-0333">Golgi apparatus</keyword>
<evidence type="ECO:0000256" key="11">
    <source>
        <dbReference type="SAM" id="MobiDB-lite"/>
    </source>
</evidence>
<dbReference type="InterPro" id="IPR029044">
    <property type="entry name" value="Nucleotide-diphossugar_trans"/>
</dbReference>
<comment type="caution">
    <text evidence="12">The sequence shown here is derived from an EMBL/GenBank/DDBJ whole genome shotgun (WGS) entry which is preliminary data.</text>
</comment>
<feature type="compositionally biased region" description="Basic and acidic residues" evidence="11">
    <location>
        <begin position="673"/>
        <end position="684"/>
    </location>
</feature>
<protein>
    <submittedName>
        <fullName evidence="12">Uncharacterized protein</fullName>
    </submittedName>
</protein>
<proteinExistence type="inferred from homology"/>
<keyword evidence="5" id="KW-0812">Transmembrane</keyword>
<evidence type="ECO:0000256" key="10">
    <source>
        <dbReference type="ARBA" id="ARBA00037847"/>
    </source>
</evidence>